<dbReference type="EMBL" id="CP036274">
    <property type="protein sequence ID" value="QDU25500.1"/>
    <property type="molecule type" value="Genomic_DNA"/>
</dbReference>
<dbReference type="AlphaFoldDB" id="A0A517Y5M2"/>
<dbReference type="GO" id="GO:0016788">
    <property type="term" value="F:hydrolase activity, acting on ester bonds"/>
    <property type="evidence" value="ECO:0007669"/>
    <property type="project" value="UniProtKB-ARBA"/>
</dbReference>
<organism evidence="3 4">
    <name type="scientific">Anatilimnocola aggregata</name>
    <dbReference type="NCBI Taxonomy" id="2528021"/>
    <lineage>
        <taxon>Bacteria</taxon>
        <taxon>Pseudomonadati</taxon>
        <taxon>Planctomycetota</taxon>
        <taxon>Planctomycetia</taxon>
        <taxon>Pirellulales</taxon>
        <taxon>Pirellulaceae</taxon>
        <taxon>Anatilimnocola</taxon>
    </lineage>
</organism>
<evidence type="ECO:0000313" key="3">
    <source>
        <dbReference type="EMBL" id="QDU25500.1"/>
    </source>
</evidence>
<keyword evidence="1" id="KW-0812">Transmembrane</keyword>
<dbReference type="OrthoDB" id="265515at2"/>
<gene>
    <name evidence="3" type="ORF">ETAA8_05690</name>
</gene>
<proteinExistence type="predicted"/>
<protein>
    <recommendedName>
        <fullName evidence="2">SGNH hydrolase-type esterase domain-containing protein</fullName>
    </recommendedName>
</protein>
<dbReference type="SUPFAM" id="SSF52266">
    <property type="entry name" value="SGNH hydrolase"/>
    <property type="match status" value="1"/>
</dbReference>
<name>A0A517Y5M2_9BACT</name>
<dbReference type="InterPro" id="IPR013830">
    <property type="entry name" value="SGNH_hydro"/>
</dbReference>
<evidence type="ECO:0000259" key="2">
    <source>
        <dbReference type="Pfam" id="PF13472"/>
    </source>
</evidence>
<feature type="domain" description="SGNH hydrolase-type esterase" evidence="2">
    <location>
        <begin position="75"/>
        <end position="304"/>
    </location>
</feature>
<feature type="transmembrane region" description="Helical" evidence="1">
    <location>
        <begin position="20"/>
        <end position="44"/>
    </location>
</feature>
<dbReference type="Pfam" id="PF13472">
    <property type="entry name" value="Lipase_GDSL_2"/>
    <property type="match status" value="1"/>
</dbReference>
<dbReference type="KEGG" id="aagg:ETAA8_05690"/>
<reference evidence="3 4" key="1">
    <citation type="submission" date="2019-02" db="EMBL/GenBank/DDBJ databases">
        <title>Deep-cultivation of Planctomycetes and their phenomic and genomic characterization uncovers novel biology.</title>
        <authorList>
            <person name="Wiegand S."/>
            <person name="Jogler M."/>
            <person name="Boedeker C."/>
            <person name="Pinto D."/>
            <person name="Vollmers J."/>
            <person name="Rivas-Marin E."/>
            <person name="Kohn T."/>
            <person name="Peeters S.H."/>
            <person name="Heuer A."/>
            <person name="Rast P."/>
            <person name="Oberbeckmann S."/>
            <person name="Bunk B."/>
            <person name="Jeske O."/>
            <person name="Meyerdierks A."/>
            <person name="Storesund J.E."/>
            <person name="Kallscheuer N."/>
            <person name="Luecker S."/>
            <person name="Lage O.M."/>
            <person name="Pohl T."/>
            <person name="Merkel B.J."/>
            <person name="Hornburger P."/>
            <person name="Mueller R.-W."/>
            <person name="Bruemmer F."/>
            <person name="Labrenz M."/>
            <person name="Spormann A.M."/>
            <person name="Op den Camp H."/>
            <person name="Overmann J."/>
            <person name="Amann R."/>
            <person name="Jetten M.S.M."/>
            <person name="Mascher T."/>
            <person name="Medema M.H."/>
            <person name="Devos D.P."/>
            <person name="Kaster A.-K."/>
            <person name="Ovreas L."/>
            <person name="Rohde M."/>
            <person name="Galperin M.Y."/>
            <person name="Jogler C."/>
        </authorList>
    </citation>
    <scope>NUCLEOTIDE SEQUENCE [LARGE SCALE GENOMIC DNA]</scope>
    <source>
        <strain evidence="3 4">ETA_A8</strain>
    </source>
</reference>
<accession>A0A517Y5M2</accession>
<dbReference type="RefSeq" id="WP_145084535.1">
    <property type="nucleotide sequence ID" value="NZ_CP036274.1"/>
</dbReference>
<evidence type="ECO:0000256" key="1">
    <source>
        <dbReference type="SAM" id="Phobius"/>
    </source>
</evidence>
<evidence type="ECO:0000313" key="4">
    <source>
        <dbReference type="Proteomes" id="UP000315017"/>
    </source>
</evidence>
<dbReference type="InterPro" id="IPR036514">
    <property type="entry name" value="SGNH_hydro_sf"/>
</dbReference>
<dbReference type="Gene3D" id="3.40.50.1110">
    <property type="entry name" value="SGNH hydrolase"/>
    <property type="match status" value="1"/>
</dbReference>
<keyword evidence="1" id="KW-1133">Transmembrane helix</keyword>
<dbReference type="Proteomes" id="UP000315017">
    <property type="component" value="Chromosome"/>
</dbReference>
<sequence>MTNNVLESPPAAAVKKPRRLLRWLVIVGLLLVGLAAGYIHYWLYLPMGTGPAGRPVPLEPFQAIWTERPVLLVGIGDSVTAGLGSTGGRSYFKRLHAPPADDFADIAGRNLAAVLPNLQTLNIAVSGSNSPQHVEQVKTKLLAQPADVFGLVVMTSGGNDLIHWYGRTPPREGAMYGAMLSEAEPWIANYGRRLDELFGLIEERFPGGCLIFVADIYDPSDGYGQPETVRLPPWPDLIPIHGAYNAALRSAAAKHPHVRLVPMHAEFLGHGVHCRKFWRKHYRSDDPHYWYYFNLEDPNDRGYDAVRRLFLLAMIEEKGAIGQQPLVP</sequence>
<keyword evidence="1" id="KW-0472">Membrane</keyword>
<keyword evidence="4" id="KW-1185">Reference proteome</keyword>